<evidence type="ECO:0000313" key="4">
    <source>
        <dbReference type="Proteomes" id="UP001303046"/>
    </source>
</evidence>
<evidence type="ECO:0000256" key="2">
    <source>
        <dbReference type="SAM" id="Phobius"/>
    </source>
</evidence>
<dbReference type="EMBL" id="JAVFWL010000004">
    <property type="protein sequence ID" value="KAK6748388.1"/>
    <property type="molecule type" value="Genomic_DNA"/>
</dbReference>
<evidence type="ECO:0000256" key="1">
    <source>
        <dbReference type="SAM" id="MobiDB-lite"/>
    </source>
</evidence>
<feature type="transmembrane region" description="Helical" evidence="2">
    <location>
        <begin position="548"/>
        <end position="568"/>
    </location>
</feature>
<dbReference type="Proteomes" id="UP001303046">
    <property type="component" value="Unassembled WGS sequence"/>
</dbReference>
<feature type="transmembrane region" description="Helical" evidence="2">
    <location>
        <begin position="519"/>
        <end position="542"/>
    </location>
</feature>
<feature type="transmembrane region" description="Helical" evidence="2">
    <location>
        <begin position="580"/>
        <end position="600"/>
    </location>
</feature>
<name>A0ABR1DEB0_NECAM</name>
<feature type="transmembrane region" description="Helical" evidence="2">
    <location>
        <begin position="606"/>
        <end position="627"/>
    </location>
</feature>
<gene>
    <name evidence="3" type="primary">Necator_chrIV.g14467</name>
    <name evidence="3" type="ORF">RB195_001173</name>
</gene>
<sequence length="679" mass="73723">MRLRRKKGATVYETQENVPLFHLAHVISVAFQSPNMNFQDDSHILSRLGILDSKDESPRKINLSPKKTNSPLPSEKDRFVEVSIDGATDTKSESDDDIFDRNSLLSPNKGVKIYRRKHDSSICVYLVLLLTYLAVGVSCPTLWIAPQSGKNIPYNFLFENSIGLLVGCLVGKFLCQRLNLVFLSFFATASLCSLSWIAFEFPVTFDGRVVSCLISFISGNILYVGLALWLVKWRGYNRKALFFYVLIALGSSIVTVTRNEPTLSQDSLGLLSHSAILHKRQADTLISDNSSIIISVSSKEVTSPKPRKPHVVEGIKTVETKSEQNEQMRKAAASNKTQTATSSPSDNSTLSSLNVPNDVQIPESTFTSGLLISPTTKVAVTAVTNTAHVTESSGHTSTTSSPSGLDPLNPSHVNIRMITIATTTAVAFYIIGSVFCCIPCSIVNDLKYLRLFDPSVAGLTAGCRIRVASLQITASFLEGLVELVALALSQQQNTANLLILHHIGVFVSRAVIMISDSIAYSLFGCCTALLCSSLGSVLLLMVSADSSFGSALVSIGTGTIGLLVFFHIEVRLSPRGGTQLDYFTFPSIIGRCLCAAFATLLPSVDANQMIGVILLGNGPLLVIFVLLEKSLRKAARLKEIMEYSSSPVLEAVGEYVSLIERDMEYDSNEEVDKCDGLTS</sequence>
<keyword evidence="4" id="KW-1185">Reference proteome</keyword>
<feature type="transmembrane region" description="Helical" evidence="2">
    <location>
        <begin position="178"/>
        <end position="199"/>
    </location>
</feature>
<feature type="transmembrane region" description="Helical" evidence="2">
    <location>
        <begin position="122"/>
        <end position="146"/>
    </location>
</feature>
<feature type="transmembrane region" description="Helical" evidence="2">
    <location>
        <begin position="205"/>
        <end position="229"/>
    </location>
</feature>
<feature type="transmembrane region" description="Helical" evidence="2">
    <location>
        <begin position="426"/>
        <end position="446"/>
    </location>
</feature>
<organism evidence="3 4">
    <name type="scientific">Necator americanus</name>
    <name type="common">Human hookworm</name>
    <dbReference type="NCBI Taxonomy" id="51031"/>
    <lineage>
        <taxon>Eukaryota</taxon>
        <taxon>Metazoa</taxon>
        <taxon>Ecdysozoa</taxon>
        <taxon>Nematoda</taxon>
        <taxon>Chromadorea</taxon>
        <taxon>Rhabditida</taxon>
        <taxon>Rhabditina</taxon>
        <taxon>Rhabditomorpha</taxon>
        <taxon>Strongyloidea</taxon>
        <taxon>Ancylostomatidae</taxon>
        <taxon>Bunostominae</taxon>
        <taxon>Necator</taxon>
    </lineage>
</organism>
<feature type="compositionally biased region" description="Basic and acidic residues" evidence="1">
    <location>
        <begin position="310"/>
        <end position="329"/>
    </location>
</feature>
<accession>A0ABR1DEB0</accession>
<proteinExistence type="predicted"/>
<keyword evidence="2" id="KW-0472">Membrane</keyword>
<comment type="caution">
    <text evidence="3">The sequence shown here is derived from an EMBL/GenBank/DDBJ whole genome shotgun (WGS) entry which is preliminary data.</text>
</comment>
<reference evidence="3 4" key="1">
    <citation type="submission" date="2023-08" db="EMBL/GenBank/DDBJ databases">
        <title>A Necator americanus chromosomal reference genome.</title>
        <authorList>
            <person name="Ilik V."/>
            <person name="Petrzelkova K.J."/>
            <person name="Pardy F."/>
            <person name="Fuh T."/>
            <person name="Niatou-Singa F.S."/>
            <person name="Gouil Q."/>
            <person name="Baker L."/>
            <person name="Ritchie M.E."/>
            <person name="Jex A.R."/>
            <person name="Gazzola D."/>
            <person name="Li H."/>
            <person name="Toshio Fujiwara R."/>
            <person name="Zhan B."/>
            <person name="Aroian R.V."/>
            <person name="Pafco B."/>
            <person name="Schwarz E.M."/>
        </authorList>
    </citation>
    <scope>NUCLEOTIDE SEQUENCE [LARGE SCALE GENOMIC DNA]</scope>
    <source>
        <strain evidence="3 4">Aroian</strain>
        <tissue evidence="3">Whole animal</tissue>
    </source>
</reference>
<evidence type="ECO:0008006" key="5">
    <source>
        <dbReference type="Google" id="ProtNLM"/>
    </source>
</evidence>
<protein>
    <recommendedName>
        <fullName evidence="5">Transporter, major facilitator family protein</fullName>
    </recommendedName>
</protein>
<feature type="compositionally biased region" description="Low complexity" evidence="1">
    <location>
        <begin position="341"/>
        <end position="354"/>
    </location>
</feature>
<feature type="transmembrane region" description="Helical" evidence="2">
    <location>
        <begin position="241"/>
        <end position="257"/>
    </location>
</feature>
<feature type="transmembrane region" description="Helical" evidence="2">
    <location>
        <begin position="152"/>
        <end position="171"/>
    </location>
</feature>
<feature type="region of interest" description="Disordered" evidence="1">
    <location>
        <begin position="302"/>
        <end position="356"/>
    </location>
</feature>
<evidence type="ECO:0000313" key="3">
    <source>
        <dbReference type="EMBL" id="KAK6748388.1"/>
    </source>
</evidence>
<keyword evidence="2" id="KW-0812">Transmembrane</keyword>
<keyword evidence="2" id="KW-1133">Transmembrane helix</keyword>